<reference evidence="2" key="1">
    <citation type="journal article" date="2009" name="PLoS Genet.">
        <title>Sequencing, mapping, and analysis of 27,455 maize full-length cDNAs.</title>
        <authorList>
            <person name="Soderlund C."/>
            <person name="Descour A."/>
            <person name="Kudrna D."/>
            <person name="Bomhoff M."/>
            <person name="Boyd L."/>
            <person name="Currie J."/>
            <person name="Angelova A."/>
            <person name="Collura K."/>
            <person name="Wissotski M."/>
            <person name="Ashley E."/>
            <person name="Morrow D."/>
            <person name="Fernandes J."/>
            <person name="Walbot V."/>
            <person name="Yu Y."/>
        </authorList>
    </citation>
    <scope>NUCLEOTIDE SEQUENCE</scope>
    <source>
        <strain evidence="2">B73</strain>
    </source>
</reference>
<accession>C0HI34</accession>
<name>C0HI34_MAIZE</name>
<keyword evidence="1" id="KW-0812">Transmembrane</keyword>
<evidence type="ECO:0000313" key="2">
    <source>
        <dbReference type="EMBL" id="ACN26687.1"/>
    </source>
</evidence>
<dbReference type="EMBL" id="BT061990">
    <property type="protein sequence ID" value="ACN26687.1"/>
    <property type="molecule type" value="mRNA"/>
</dbReference>
<reference evidence="3" key="2">
    <citation type="submission" date="2015-12" db="EMBL/GenBank/DDBJ databases">
        <title>Update maize B73 reference genome by single molecule sequencing technologies.</title>
        <authorList>
            <consortium name="Maize Genome Sequencing Project"/>
            <person name="Ware D."/>
        </authorList>
    </citation>
    <scope>NUCLEOTIDE SEQUENCE</scope>
    <source>
        <tissue evidence="3">Seedling</tissue>
    </source>
</reference>
<dbReference type="EMBL" id="CM000786">
    <property type="protein sequence ID" value="AQK40335.1"/>
    <property type="molecule type" value="Genomic_DNA"/>
</dbReference>
<evidence type="ECO:0000313" key="3">
    <source>
        <dbReference type="EMBL" id="AQK40335.1"/>
    </source>
</evidence>
<dbReference type="AlphaFoldDB" id="C0HI34"/>
<sequence>MKLSDLWVSTLCMCHFWWMTWLNFLIHTLHQTLLASVAQFHTKKLLLGAVTRSIPLPGTLELLTQLLEDLMESLLAIILTMLVLYLLLRME</sequence>
<keyword evidence="1" id="KW-1133">Transmembrane helix</keyword>
<proteinExistence type="evidence at transcript level"/>
<feature type="transmembrane region" description="Helical" evidence="1">
    <location>
        <begin position="6"/>
        <end position="25"/>
    </location>
</feature>
<organism evidence="2">
    <name type="scientific">Zea mays</name>
    <name type="common">Maize</name>
    <dbReference type="NCBI Taxonomy" id="4577"/>
    <lineage>
        <taxon>Eukaryota</taxon>
        <taxon>Viridiplantae</taxon>
        <taxon>Streptophyta</taxon>
        <taxon>Embryophyta</taxon>
        <taxon>Tracheophyta</taxon>
        <taxon>Spermatophyta</taxon>
        <taxon>Magnoliopsida</taxon>
        <taxon>Liliopsida</taxon>
        <taxon>Poales</taxon>
        <taxon>Poaceae</taxon>
        <taxon>PACMAD clade</taxon>
        <taxon>Panicoideae</taxon>
        <taxon>Andropogonodae</taxon>
        <taxon>Andropogoneae</taxon>
        <taxon>Tripsacinae</taxon>
        <taxon>Zea</taxon>
    </lineage>
</organism>
<evidence type="ECO:0000256" key="1">
    <source>
        <dbReference type="SAM" id="Phobius"/>
    </source>
</evidence>
<feature type="transmembrane region" description="Helical" evidence="1">
    <location>
        <begin position="70"/>
        <end position="88"/>
    </location>
</feature>
<gene>
    <name evidence="3" type="ORF">ZEAMMB73_Zm00001d023892</name>
</gene>
<protein>
    <submittedName>
        <fullName evidence="3">Shikimate dehydrogenase1</fullName>
    </submittedName>
</protein>
<keyword evidence="1" id="KW-0472">Membrane</keyword>